<dbReference type="Gene3D" id="1.10.260.40">
    <property type="entry name" value="lambda repressor-like DNA-binding domains"/>
    <property type="match status" value="1"/>
</dbReference>
<dbReference type="SMART" id="SM00530">
    <property type="entry name" value="HTH_XRE"/>
    <property type="match status" value="1"/>
</dbReference>
<dbReference type="InterPro" id="IPR001387">
    <property type="entry name" value="Cro/C1-type_HTH"/>
</dbReference>
<dbReference type="AlphaFoldDB" id="A0A510UL53"/>
<accession>A0A510UL53</accession>
<dbReference type="Proteomes" id="UP000321787">
    <property type="component" value="Unassembled WGS sequence"/>
</dbReference>
<dbReference type="Pfam" id="PF01381">
    <property type="entry name" value="HTH_3"/>
    <property type="match status" value="1"/>
</dbReference>
<protein>
    <recommendedName>
        <fullName evidence="1">HTH cro/C1-type domain-containing protein</fullName>
    </recommendedName>
</protein>
<dbReference type="RefSeq" id="WP_186809471.1">
    <property type="nucleotide sequence ID" value="NZ_BJTZ01000029.1"/>
</dbReference>
<dbReference type="SUPFAM" id="SSF47413">
    <property type="entry name" value="lambda repressor-like DNA-binding domains"/>
    <property type="match status" value="1"/>
</dbReference>
<gene>
    <name evidence="2" type="ORF">AFI02nite_34000</name>
</gene>
<reference evidence="2 3" key="1">
    <citation type="submission" date="2019-07" db="EMBL/GenBank/DDBJ databases">
        <title>Whole genome shotgun sequence of Aliivibrio fischeri NBRC 101058.</title>
        <authorList>
            <person name="Hosoyama A."/>
            <person name="Uohara A."/>
            <person name="Ohji S."/>
            <person name="Ichikawa N."/>
        </authorList>
    </citation>
    <scope>NUCLEOTIDE SEQUENCE [LARGE SCALE GENOMIC DNA]</scope>
    <source>
        <strain evidence="2 3">NBRC 101058</strain>
    </source>
</reference>
<dbReference type="EMBL" id="BJTZ01000029">
    <property type="protein sequence ID" value="GEK15364.1"/>
    <property type="molecule type" value="Genomic_DNA"/>
</dbReference>
<name>A0A510UL53_ALIFS</name>
<dbReference type="InterPro" id="IPR010982">
    <property type="entry name" value="Lambda_DNA-bd_dom_sf"/>
</dbReference>
<dbReference type="GO" id="GO:0003677">
    <property type="term" value="F:DNA binding"/>
    <property type="evidence" value="ECO:0007669"/>
    <property type="project" value="InterPro"/>
</dbReference>
<dbReference type="CDD" id="cd00093">
    <property type="entry name" value="HTH_XRE"/>
    <property type="match status" value="1"/>
</dbReference>
<evidence type="ECO:0000313" key="2">
    <source>
        <dbReference type="EMBL" id="GEK15364.1"/>
    </source>
</evidence>
<comment type="caution">
    <text evidence="2">The sequence shown here is derived from an EMBL/GenBank/DDBJ whole genome shotgun (WGS) entry which is preliminary data.</text>
</comment>
<feature type="domain" description="HTH cro/C1-type" evidence="1">
    <location>
        <begin position="14"/>
        <end position="67"/>
    </location>
</feature>
<proteinExistence type="predicted"/>
<evidence type="ECO:0000259" key="1">
    <source>
        <dbReference type="PROSITE" id="PS50943"/>
    </source>
</evidence>
<evidence type="ECO:0000313" key="3">
    <source>
        <dbReference type="Proteomes" id="UP000321787"/>
    </source>
</evidence>
<organism evidence="2 3">
    <name type="scientific">Aliivibrio fischeri</name>
    <name type="common">Vibrio fischeri</name>
    <dbReference type="NCBI Taxonomy" id="668"/>
    <lineage>
        <taxon>Bacteria</taxon>
        <taxon>Pseudomonadati</taxon>
        <taxon>Pseudomonadota</taxon>
        <taxon>Gammaproteobacteria</taxon>
        <taxon>Vibrionales</taxon>
        <taxon>Vibrionaceae</taxon>
        <taxon>Aliivibrio</taxon>
    </lineage>
</organism>
<sequence>MDKNEIDSKIHKQLKVYVTASGLSNSELARRCGVDRATVGRWLKSGNISRNNLVNLCSVLGISEGIFFKSIELPDSDTPYFTEKKKIVITKIKLLHENDSTLLDIVDKLLS</sequence>
<dbReference type="PROSITE" id="PS50943">
    <property type="entry name" value="HTH_CROC1"/>
    <property type="match status" value="1"/>
</dbReference>